<dbReference type="Pfam" id="PF00903">
    <property type="entry name" value="Glyoxalase"/>
    <property type="match status" value="1"/>
</dbReference>
<dbReference type="PANTHER" id="PTHR33990">
    <property type="entry name" value="PROTEIN YJDN-RELATED"/>
    <property type="match status" value="1"/>
</dbReference>
<feature type="domain" description="PhnB-like" evidence="2">
    <location>
        <begin position="4"/>
        <end position="133"/>
    </location>
</feature>
<comment type="caution">
    <text evidence="3">The sequence shown here is derived from an EMBL/GenBank/DDBJ whole genome shotgun (WGS) entry which is preliminary data.</text>
</comment>
<protein>
    <submittedName>
        <fullName evidence="3">Glyoxalase superfamily protein PhnB</fullName>
    </submittedName>
</protein>
<dbReference type="PANTHER" id="PTHR33990:SF1">
    <property type="entry name" value="PROTEIN YJDN"/>
    <property type="match status" value="1"/>
</dbReference>
<reference evidence="3 4" key="1">
    <citation type="submission" date="2023-07" db="EMBL/GenBank/DDBJ databases">
        <title>Sorghum-associated microbial communities from plants grown in Nebraska, USA.</title>
        <authorList>
            <person name="Schachtman D."/>
        </authorList>
    </citation>
    <scope>NUCLEOTIDE SEQUENCE [LARGE SCALE GENOMIC DNA]</scope>
    <source>
        <strain evidence="3 4">3262</strain>
    </source>
</reference>
<evidence type="ECO:0000313" key="4">
    <source>
        <dbReference type="Proteomes" id="UP001247620"/>
    </source>
</evidence>
<dbReference type="EMBL" id="JAVDUU010000003">
    <property type="protein sequence ID" value="MDR6943558.1"/>
    <property type="molecule type" value="Genomic_DNA"/>
</dbReference>
<dbReference type="Gene3D" id="3.10.180.10">
    <property type="entry name" value="2,3-Dihydroxybiphenyl 1,2-Dioxygenase, domain 1"/>
    <property type="match status" value="2"/>
</dbReference>
<dbReference type="InterPro" id="IPR029068">
    <property type="entry name" value="Glyas_Bleomycin-R_OHBP_Dase"/>
</dbReference>
<proteinExistence type="predicted"/>
<name>A0ABU1TDV3_9SPHI</name>
<accession>A0ABU1TDV3</accession>
<evidence type="ECO:0000313" key="3">
    <source>
        <dbReference type="EMBL" id="MDR6943558.1"/>
    </source>
</evidence>
<dbReference type="Pfam" id="PF06983">
    <property type="entry name" value="3-dmu-9_3-mt"/>
    <property type="match status" value="1"/>
</dbReference>
<feature type="domain" description="Glyoxalase/fosfomycin resistance/dioxygenase" evidence="1">
    <location>
        <begin position="141"/>
        <end position="275"/>
    </location>
</feature>
<dbReference type="CDD" id="cd06588">
    <property type="entry name" value="PhnB_like"/>
    <property type="match status" value="2"/>
</dbReference>
<sequence>MVTINPYLNFAGNTEEAFNFYRSVFGGEFAALIRYKDTFEAERTPDSDKNKLMHVALPMGKGNVLMGTDVWGDMAESLVQTNSYYICMNGATPEETGKLFNALAVGGKVVYPFDKAPWGGYFGQLVDQFGIQWMADSMETINPYLNFAGNTEEAFNFYKSVFGGEFFMLIRFKDNVEADRTPEADKDKLMHISLPIGEPGKGNVLMATDAIGEMGKALIQGNNFHLTITGGDVNEVRTLFNALAAGGGKVSVPFDKASWGSYFGMLTDQFGIQWMADCADPDQPKQ</sequence>
<evidence type="ECO:0000259" key="2">
    <source>
        <dbReference type="Pfam" id="PF06983"/>
    </source>
</evidence>
<dbReference type="SUPFAM" id="SSF54593">
    <property type="entry name" value="Glyoxalase/Bleomycin resistance protein/Dihydroxybiphenyl dioxygenase"/>
    <property type="match status" value="2"/>
</dbReference>
<dbReference type="RefSeq" id="WP_310098015.1">
    <property type="nucleotide sequence ID" value="NZ_JAVDUU010000003.1"/>
</dbReference>
<gene>
    <name evidence="3" type="ORF">J2W55_003411</name>
</gene>
<dbReference type="Proteomes" id="UP001247620">
    <property type="component" value="Unassembled WGS sequence"/>
</dbReference>
<evidence type="ECO:0000259" key="1">
    <source>
        <dbReference type="Pfam" id="PF00903"/>
    </source>
</evidence>
<keyword evidence="4" id="KW-1185">Reference proteome</keyword>
<dbReference type="InterPro" id="IPR004360">
    <property type="entry name" value="Glyas_Fos-R_dOase_dom"/>
</dbReference>
<dbReference type="InterPro" id="IPR028973">
    <property type="entry name" value="PhnB-like"/>
</dbReference>
<organism evidence="3 4">
    <name type="scientific">Mucilaginibacter pocheonensis</name>
    <dbReference type="NCBI Taxonomy" id="398050"/>
    <lineage>
        <taxon>Bacteria</taxon>
        <taxon>Pseudomonadati</taxon>
        <taxon>Bacteroidota</taxon>
        <taxon>Sphingobacteriia</taxon>
        <taxon>Sphingobacteriales</taxon>
        <taxon>Sphingobacteriaceae</taxon>
        <taxon>Mucilaginibacter</taxon>
    </lineage>
</organism>